<evidence type="ECO:0000256" key="2">
    <source>
        <dbReference type="SAM" id="SignalP"/>
    </source>
</evidence>
<feature type="chain" id="PRO_5044013515" evidence="2">
    <location>
        <begin position="23"/>
        <end position="262"/>
    </location>
</feature>
<evidence type="ECO:0000256" key="1">
    <source>
        <dbReference type="ARBA" id="ARBA00004430"/>
    </source>
</evidence>
<evidence type="ECO:0000313" key="3">
    <source>
        <dbReference type="EMBL" id="KAK9810882.1"/>
    </source>
</evidence>
<dbReference type="Proteomes" id="UP001465755">
    <property type="component" value="Unassembled WGS sequence"/>
</dbReference>
<organism evidence="3 4">
    <name type="scientific">Symbiochloris irregularis</name>
    <dbReference type="NCBI Taxonomy" id="706552"/>
    <lineage>
        <taxon>Eukaryota</taxon>
        <taxon>Viridiplantae</taxon>
        <taxon>Chlorophyta</taxon>
        <taxon>core chlorophytes</taxon>
        <taxon>Trebouxiophyceae</taxon>
        <taxon>Trebouxiales</taxon>
        <taxon>Trebouxiaceae</taxon>
        <taxon>Symbiochloris</taxon>
    </lineage>
</organism>
<comment type="subcellular location">
    <subcellularLocation>
        <location evidence="1">Cytoplasm</location>
        <location evidence="1">Cytoskeleton</location>
        <location evidence="1">Cilium axoneme</location>
    </subcellularLocation>
</comment>
<dbReference type="AlphaFoldDB" id="A0AAW1PSD2"/>
<sequence>MAPQQALAALLLLTALVFHCRCELFPTLAAGDEAVMQRCAERINATQHSDDYHDYHEPSLNPCEWGGDFDLQVTCSKTTTPGAARVISLTWYGASGDLTDLGLEELDALQNLSITSAPQFTGGGGSEQVSLTVSSAWATGLTSLQSFQYHLGTLKHFDALFVKDGFPALKQLSIDQVDLSGDYPAGGLPKAVDGAFPVLTQLTITNCGIRAFPSTWGSSNGMLGGLQNLELGSNAYGTKLRVLQCHMTVVLDQRMPEGVAQC</sequence>
<keyword evidence="4" id="KW-1185">Reference proteome</keyword>
<feature type="signal peptide" evidence="2">
    <location>
        <begin position="1"/>
        <end position="22"/>
    </location>
</feature>
<protein>
    <submittedName>
        <fullName evidence="3">Uncharacterized protein</fullName>
    </submittedName>
</protein>
<evidence type="ECO:0000313" key="4">
    <source>
        <dbReference type="Proteomes" id="UP001465755"/>
    </source>
</evidence>
<comment type="caution">
    <text evidence="3">The sequence shown here is derived from an EMBL/GenBank/DDBJ whole genome shotgun (WGS) entry which is preliminary data.</text>
</comment>
<accession>A0AAW1PSD2</accession>
<dbReference type="EMBL" id="JALJOQ010000013">
    <property type="protein sequence ID" value="KAK9810882.1"/>
    <property type="molecule type" value="Genomic_DNA"/>
</dbReference>
<reference evidence="3 4" key="1">
    <citation type="journal article" date="2024" name="Nat. Commun.">
        <title>Phylogenomics reveals the evolutionary origins of lichenization in chlorophyte algae.</title>
        <authorList>
            <person name="Puginier C."/>
            <person name="Libourel C."/>
            <person name="Otte J."/>
            <person name="Skaloud P."/>
            <person name="Haon M."/>
            <person name="Grisel S."/>
            <person name="Petersen M."/>
            <person name="Berrin J.G."/>
            <person name="Delaux P.M."/>
            <person name="Dal Grande F."/>
            <person name="Keller J."/>
        </authorList>
    </citation>
    <scope>NUCLEOTIDE SEQUENCE [LARGE SCALE GENOMIC DNA]</scope>
    <source>
        <strain evidence="3 4">SAG 2036</strain>
    </source>
</reference>
<name>A0AAW1PSD2_9CHLO</name>
<gene>
    <name evidence="3" type="ORF">WJX73_005286</name>
</gene>
<keyword evidence="2" id="KW-0732">Signal</keyword>
<dbReference type="Gene3D" id="3.80.10.10">
    <property type="entry name" value="Ribonuclease Inhibitor"/>
    <property type="match status" value="1"/>
</dbReference>
<dbReference type="InterPro" id="IPR032675">
    <property type="entry name" value="LRR_dom_sf"/>
</dbReference>
<proteinExistence type="predicted"/>
<dbReference type="GO" id="GO:0005930">
    <property type="term" value="C:axoneme"/>
    <property type="evidence" value="ECO:0007669"/>
    <property type="project" value="UniProtKB-SubCell"/>
</dbReference>